<accession>A0A7G7GBP7</accession>
<evidence type="ECO:0000259" key="19">
    <source>
        <dbReference type="PROSITE" id="PS51192"/>
    </source>
</evidence>
<dbReference type="GO" id="GO:0016787">
    <property type="term" value="F:hydrolase activity"/>
    <property type="evidence" value="ECO:0007669"/>
    <property type="project" value="UniProtKB-KW"/>
</dbReference>
<dbReference type="InterPro" id="IPR032284">
    <property type="entry name" value="RecQ_Zn-bd"/>
</dbReference>
<comment type="similarity">
    <text evidence="3">Belongs to the helicase family. RecQ subfamily.</text>
</comment>
<feature type="domain" description="Helicase ATP-binding" evidence="19">
    <location>
        <begin position="26"/>
        <end position="194"/>
    </location>
</feature>
<dbReference type="PROSITE" id="PS50206">
    <property type="entry name" value="RHODANESE_3"/>
    <property type="match status" value="1"/>
</dbReference>
<dbReference type="SUPFAM" id="SSF46785">
    <property type="entry name" value="Winged helix' DNA-binding domain"/>
    <property type="match status" value="1"/>
</dbReference>
<dbReference type="CDD" id="cd18794">
    <property type="entry name" value="SF2_C_RecQ"/>
    <property type="match status" value="1"/>
</dbReference>
<dbReference type="InterPro" id="IPR001763">
    <property type="entry name" value="Rhodanese-like_dom"/>
</dbReference>
<evidence type="ECO:0000256" key="3">
    <source>
        <dbReference type="ARBA" id="ARBA00005446"/>
    </source>
</evidence>
<reference evidence="21 22" key="1">
    <citation type="journal article" date="2018" name="Int. J. Syst. Evol. Microbiol.">
        <title>Adhaeribacter swui sp. nov., isolated from wet mud.</title>
        <authorList>
            <person name="Kim D.U."/>
            <person name="Kim K.W."/>
            <person name="Kang M.S."/>
            <person name="Kim J.Y."/>
            <person name="Jang J.H."/>
            <person name="Kim M.K."/>
        </authorList>
    </citation>
    <scope>NUCLEOTIDE SEQUENCE [LARGE SCALE GENOMIC DNA]</scope>
    <source>
        <strain evidence="21 22">KCTC 52873</strain>
    </source>
</reference>
<dbReference type="GO" id="GO:0009378">
    <property type="term" value="F:four-way junction helicase activity"/>
    <property type="evidence" value="ECO:0007669"/>
    <property type="project" value="TreeGrafter"/>
</dbReference>
<keyword evidence="9" id="KW-0862">Zinc</keyword>
<dbReference type="GO" id="GO:0030894">
    <property type="term" value="C:replisome"/>
    <property type="evidence" value="ECO:0007669"/>
    <property type="project" value="TreeGrafter"/>
</dbReference>
<keyword evidence="11" id="KW-0238">DNA-binding</keyword>
<dbReference type="InterPro" id="IPR011545">
    <property type="entry name" value="DEAD/DEAH_box_helicase_dom"/>
</dbReference>
<dbReference type="GO" id="GO:0006281">
    <property type="term" value="P:DNA repair"/>
    <property type="evidence" value="ECO:0007669"/>
    <property type="project" value="UniProtKB-KW"/>
</dbReference>
<keyword evidence="8 21" id="KW-0347">Helicase</keyword>
<dbReference type="Pfam" id="PF14493">
    <property type="entry name" value="HTH_40"/>
    <property type="match status" value="1"/>
</dbReference>
<dbReference type="Gene3D" id="3.40.50.300">
    <property type="entry name" value="P-loop containing nucleotide triphosphate hydrolases"/>
    <property type="match status" value="2"/>
</dbReference>
<dbReference type="Pfam" id="PF00271">
    <property type="entry name" value="Helicase_C"/>
    <property type="match status" value="1"/>
</dbReference>
<dbReference type="PROSITE" id="PS50967">
    <property type="entry name" value="HRDC"/>
    <property type="match status" value="1"/>
</dbReference>
<keyword evidence="14" id="KW-0413">Isomerase</keyword>
<dbReference type="SMART" id="SM00956">
    <property type="entry name" value="RQC"/>
    <property type="match status" value="1"/>
</dbReference>
<proteinExistence type="inferred from homology"/>
<dbReference type="PANTHER" id="PTHR13710:SF105">
    <property type="entry name" value="ATP-DEPENDENT DNA HELICASE Q1"/>
    <property type="match status" value="1"/>
</dbReference>
<evidence type="ECO:0000256" key="12">
    <source>
        <dbReference type="ARBA" id="ARBA00023172"/>
    </source>
</evidence>
<dbReference type="GO" id="GO:0006310">
    <property type="term" value="P:DNA recombination"/>
    <property type="evidence" value="ECO:0007669"/>
    <property type="project" value="UniProtKB-UniRule"/>
</dbReference>
<dbReference type="EMBL" id="CP055156">
    <property type="protein sequence ID" value="QNF34581.1"/>
    <property type="molecule type" value="Genomic_DNA"/>
</dbReference>
<dbReference type="Pfam" id="PF16124">
    <property type="entry name" value="RecQ_Zn_bind"/>
    <property type="match status" value="1"/>
</dbReference>
<dbReference type="GO" id="GO:0043138">
    <property type="term" value="F:3'-5' DNA helicase activity"/>
    <property type="evidence" value="ECO:0007669"/>
    <property type="project" value="UniProtKB-EC"/>
</dbReference>
<evidence type="ECO:0000256" key="16">
    <source>
        <dbReference type="NCBIfam" id="TIGR01389"/>
    </source>
</evidence>
<dbReference type="InterPro" id="IPR027417">
    <property type="entry name" value="P-loop_NTPase"/>
</dbReference>
<dbReference type="InterPro" id="IPR006293">
    <property type="entry name" value="DNA_helicase_ATP-dep_RecQ_bac"/>
</dbReference>
<dbReference type="NCBIfam" id="TIGR00614">
    <property type="entry name" value="recQ_fam"/>
    <property type="match status" value="1"/>
</dbReference>
<evidence type="ECO:0000256" key="7">
    <source>
        <dbReference type="ARBA" id="ARBA00022801"/>
    </source>
</evidence>
<evidence type="ECO:0000256" key="13">
    <source>
        <dbReference type="ARBA" id="ARBA00023204"/>
    </source>
</evidence>
<keyword evidence="12" id="KW-0233">DNA recombination</keyword>
<organism evidence="21 22">
    <name type="scientific">Adhaeribacter swui</name>
    <dbReference type="NCBI Taxonomy" id="2086471"/>
    <lineage>
        <taxon>Bacteria</taxon>
        <taxon>Pseudomonadati</taxon>
        <taxon>Bacteroidota</taxon>
        <taxon>Cytophagia</taxon>
        <taxon>Cytophagales</taxon>
        <taxon>Hymenobacteraceae</taxon>
        <taxon>Adhaeribacter</taxon>
    </lineage>
</organism>
<dbReference type="FunFam" id="3.40.50.300:FF:000296">
    <property type="entry name" value="ATP-dependent DNA helicase RecQ"/>
    <property type="match status" value="1"/>
</dbReference>
<evidence type="ECO:0000256" key="6">
    <source>
        <dbReference type="ARBA" id="ARBA00022763"/>
    </source>
</evidence>
<dbReference type="GO" id="GO:0005524">
    <property type="term" value="F:ATP binding"/>
    <property type="evidence" value="ECO:0007669"/>
    <property type="project" value="UniProtKB-KW"/>
</dbReference>
<keyword evidence="4" id="KW-0479">Metal-binding</keyword>
<dbReference type="InterPro" id="IPR029491">
    <property type="entry name" value="Helicase_HTH"/>
</dbReference>
<dbReference type="InterPro" id="IPR018982">
    <property type="entry name" value="RQC_domain"/>
</dbReference>
<evidence type="ECO:0000256" key="8">
    <source>
        <dbReference type="ARBA" id="ARBA00022806"/>
    </source>
</evidence>
<dbReference type="FunFam" id="1.10.150.80:FF:000002">
    <property type="entry name" value="ATP-dependent DNA helicase RecQ"/>
    <property type="match status" value="1"/>
</dbReference>
<dbReference type="InterPro" id="IPR036390">
    <property type="entry name" value="WH_DNA-bd_sf"/>
</dbReference>
<dbReference type="RefSeq" id="WP_185271068.1">
    <property type="nucleotide sequence ID" value="NZ_CP055156.1"/>
</dbReference>
<keyword evidence="10" id="KW-0067">ATP-binding</keyword>
<evidence type="ECO:0000256" key="10">
    <source>
        <dbReference type="ARBA" id="ARBA00022840"/>
    </source>
</evidence>
<dbReference type="Pfam" id="PF00570">
    <property type="entry name" value="HRDC"/>
    <property type="match status" value="1"/>
</dbReference>
<dbReference type="Gene3D" id="1.10.10.10">
    <property type="entry name" value="Winged helix-like DNA-binding domain superfamily/Winged helix DNA-binding domain"/>
    <property type="match status" value="1"/>
</dbReference>
<comment type="catalytic activity">
    <reaction evidence="15">
        <text>Couples ATP hydrolysis with the unwinding of duplex DNA by translocating in the 3'-5' direction.</text>
        <dbReference type="EC" id="5.6.2.4"/>
    </reaction>
</comment>
<dbReference type="Pfam" id="PF00270">
    <property type="entry name" value="DEAD"/>
    <property type="match status" value="1"/>
</dbReference>
<evidence type="ECO:0000313" key="22">
    <source>
        <dbReference type="Proteomes" id="UP000515237"/>
    </source>
</evidence>
<evidence type="ECO:0000313" key="21">
    <source>
        <dbReference type="EMBL" id="QNF34581.1"/>
    </source>
</evidence>
<dbReference type="CDD" id="cd17920">
    <property type="entry name" value="DEXHc_RecQ"/>
    <property type="match status" value="1"/>
</dbReference>
<dbReference type="GO" id="GO:0009432">
    <property type="term" value="P:SOS response"/>
    <property type="evidence" value="ECO:0007669"/>
    <property type="project" value="UniProtKB-UniRule"/>
</dbReference>
<dbReference type="GO" id="GO:0003677">
    <property type="term" value="F:DNA binding"/>
    <property type="evidence" value="ECO:0007669"/>
    <property type="project" value="UniProtKB-KW"/>
</dbReference>
<dbReference type="PROSITE" id="PS51194">
    <property type="entry name" value="HELICASE_CTER"/>
    <property type="match status" value="1"/>
</dbReference>
<evidence type="ECO:0000256" key="11">
    <source>
        <dbReference type="ARBA" id="ARBA00023125"/>
    </source>
</evidence>
<gene>
    <name evidence="21" type="primary">recQ</name>
    <name evidence="21" type="ORF">HUW51_18285</name>
</gene>
<dbReference type="GO" id="GO:0043590">
    <property type="term" value="C:bacterial nucleoid"/>
    <property type="evidence" value="ECO:0007669"/>
    <property type="project" value="TreeGrafter"/>
</dbReference>
<dbReference type="AlphaFoldDB" id="A0A7G7GBP7"/>
<comment type="cofactor">
    <cofactor evidence="1">
        <name>Mg(2+)</name>
        <dbReference type="ChEBI" id="CHEBI:18420"/>
    </cofactor>
</comment>
<evidence type="ECO:0000256" key="15">
    <source>
        <dbReference type="ARBA" id="ARBA00034617"/>
    </source>
</evidence>
<dbReference type="InterPro" id="IPR001650">
    <property type="entry name" value="Helicase_C-like"/>
</dbReference>
<comment type="cofactor">
    <cofactor evidence="2">
        <name>Zn(2+)</name>
        <dbReference type="ChEBI" id="CHEBI:29105"/>
    </cofactor>
</comment>
<keyword evidence="5" id="KW-0547">Nucleotide-binding</keyword>
<dbReference type="GO" id="GO:0006260">
    <property type="term" value="P:DNA replication"/>
    <property type="evidence" value="ECO:0007669"/>
    <property type="project" value="InterPro"/>
</dbReference>
<dbReference type="SMART" id="SM00341">
    <property type="entry name" value="HRDC"/>
    <property type="match status" value="1"/>
</dbReference>
<dbReference type="PANTHER" id="PTHR13710">
    <property type="entry name" value="DNA HELICASE RECQ FAMILY MEMBER"/>
    <property type="match status" value="1"/>
</dbReference>
<dbReference type="GO" id="GO:0005737">
    <property type="term" value="C:cytoplasm"/>
    <property type="evidence" value="ECO:0007669"/>
    <property type="project" value="TreeGrafter"/>
</dbReference>
<dbReference type="SMART" id="SM00490">
    <property type="entry name" value="HELICc"/>
    <property type="match status" value="1"/>
</dbReference>
<dbReference type="Pfam" id="PF09382">
    <property type="entry name" value="RQC"/>
    <property type="match status" value="1"/>
</dbReference>
<dbReference type="SMART" id="SM00487">
    <property type="entry name" value="DEXDc"/>
    <property type="match status" value="1"/>
</dbReference>
<dbReference type="PROSITE" id="PS51192">
    <property type="entry name" value="HELICASE_ATP_BIND_1"/>
    <property type="match status" value="1"/>
</dbReference>
<evidence type="ECO:0000256" key="2">
    <source>
        <dbReference type="ARBA" id="ARBA00001947"/>
    </source>
</evidence>
<protein>
    <recommendedName>
        <fullName evidence="16">DNA helicase RecQ</fullName>
        <ecNumber evidence="16">5.6.2.4</ecNumber>
    </recommendedName>
</protein>
<sequence length="711" mass="80176">MITAAQQVLKKYFGYDNFRPMQQDIISSVLAKRDTVVLMPTGGGKSVCYQVPAIVMPGICVVISPLIALMQDQVKALSTNGINAAYLNSTQTADVQYNIETACLGKAIKLLYVSPEKLLSQGFFSFLKRLQVNLFAVDEAHCISAWGHDFRPEYTQLRSLKEQFPHVPVIALTATADRLTQKDIQEQLHLQDPAVFISSFDRPNINLTVLPGRNRFNRITDFLDSHKGQPGIIYCLSRNTTESLSQKLRAQGYKAAHYHAGMSATARASTQNAFLKDNIQIMCATIAFGMGIDKSNVRWVIHYNLPKNIESYYQEIGRGGRDGAPANALLFYSFADVLNLRKMLTEGDKKQQDLQLVKLERMQQYAEATSCRRRILLNYFGETLHKNCQNCDICRNPPASFDGTIHAQKALSAVARMLEKAPLGLVIDVLRGSRSQQVLEKNFDQIKTYGAGRDTSYIDWQNYLHQMINQGLFEIAYDDAYTLKISKAGKEVLLQNKPFALVKFEPKAEAEEVAPVRAKSKKEVLKDELFERLRVLRKKIADEQNVPPYVIFNDTTLSEMAQEKPTSRPAMLSISGVGMVKLENYGEAFINEIIAFVTDQQEQGNKVKGATHLITLEAYKQGYKAEQIALQRNLNIVTIYSHLATLYEQGYAIDIKEYISAADYQKLEPTIARLGTDAKLKEYFDHFEGTVDYNTIRMAIAVYKRKLKAVK</sequence>
<evidence type="ECO:0000256" key="9">
    <source>
        <dbReference type="ARBA" id="ARBA00022833"/>
    </source>
</evidence>
<dbReference type="Proteomes" id="UP000515237">
    <property type="component" value="Chromosome"/>
</dbReference>
<evidence type="ECO:0000256" key="4">
    <source>
        <dbReference type="ARBA" id="ARBA00022723"/>
    </source>
</evidence>
<dbReference type="InterPro" id="IPR036388">
    <property type="entry name" value="WH-like_DNA-bd_sf"/>
</dbReference>
<dbReference type="InterPro" id="IPR044876">
    <property type="entry name" value="HRDC_dom_sf"/>
</dbReference>
<dbReference type="FunFam" id="3.40.50.300:FF:000156">
    <property type="entry name" value="ATP-dependent DNA helicase recQ"/>
    <property type="match status" value="1"/>
</dbReference>
<dbReference type="EC" id="5.6.2.4" evidence="16"/>
<evidence type="ECO:0000256" key="14">
    <source>
        <dbReference type="ARBA" id="ARBA00023235"/>
    </source>
</evidence>
<dbReference type="NCBIfam" id="TIGR01389">
    <property type="entry name" value="recQ"/>
    <property type="match status" value="1"/>
</dbReference>
<evidence type="ECO:0000256" key="5">
    <source>
        <dbReference type="ARBA" id="ARBA00022741"/>
    </source>
</evidence>
<dbReference type="InterPro" id="IPR010997">
    <property type="entry name" value="HRDC-like_sf"/>
</dbReference>
<feature type="domain" description="Rhodanese" evidence="17">
    <location>
        <begin position="219"/>
        <end position="270"/>
    </location>
</feature>
<dbReference type="InterPro" id="IPR002121">
    <property type="entry name" value="HRDC_dom"/>
</dbReference>
<dbReference type="SUPFAM" id="SSF47819">
    <property type="entry name" value="HRDC-like"/>
    <property type="match status" value="1"/>
</dbReference>
<keyword evidence="7 21" id="KW-0378">Hydrolase</keyword>
<keyword evidence="13" id="KW-0234">DNA repair</keyword>
<dbReference type="KEGG" id="aswu:HUW51_18285"/>
<dbReference type="InterPro" id="IPR004589">
    <property type="entry name" value="DNA_helicase_ATP-dep_RecQ"/>
</dbReference>
<dbReference type="InterPro" id="IPR014001">
    <property type="entry name" value="Helicase_ATP-bd"/>
</dbReference>
<keyword evidence="22" id="KW-1185">Reference proteome</keyword>
<name>A0A7G7GBP7_9BACT</name>
<evidence type="ECO:0000259" key="20">
    <source>
        <dbReference type="PROSITE" id="PS51194"/>
    </source>
</evidence>
<keyword evidence="6" id="KW-0227">DNA damage</keyword>
<evidence type="ECO:0000259" key="18">
    <source>
        <dbReference type="PROSITE" id="PS50967"/>
    </source>
</evidence>
<dbReference type="SUPFAM" id="SSF52540">
    <property type="entry name" value="P-loop containing nucleoside triphosphate hydrolases"/>
    <property type="match status" value="1"/>
</dbReference>
<evidence type="ECO:0000259" key="17">
    <source>
        <dbReference type="PROSITE" id="PS50206"/>
    </source>
</evidence>
<evidence type="ECO:0000256" key="1">
    <source>
        <dbReference type="ARBA" id="ARBA00001946"/>
    </source>
</evidence>
<feature type="domain" description="Helicase C-terminal" evidence="20">
    <location>
        <begin position="218"/>
        <end position="363"/>
    </location>
</feature>
<dbReference type="Gene3D" id="1.10.150.80">
    <property type="entry name" value="HRDC domain"/>
    <property type="match status" value="1"/>
</dbReference>
<feature type="domain" description="HRDC" evidence="18">
    <location>
        <begin position="523"/>
        <end position="603"/>
    </location>
</feature>
<dbReference type="GO" id="GO:0046872">
    <property type="term" value="F:metal ion binding"/>
    <property type="evidence" value="ECO:0007669"/>
    <property type="project" value="UniProtKB-KW"/>
</dbReference>